<gene>
    <name evidence="2" type="ORF">LTR82_014246</name>
</gene>
<comment type="caution">
    <text evidence="2">The sequence shown here is derived from an EMBL/GenBank/DDBJ whole genome shotgun (WGS) entry which is preliminary data.</text>
</comment>
<evidence type="ECO:0000256" key="1">
    <source>
        <dbReference type="SAM" id="MobiDB-lite"/>
    </source>
</evidence>
<dbReference type="EMBL" id="JASUXU010000068">
    <property type="protein sequence ID" value="KAK0311717.1"/>
    <property type="molecule type" value="Genomic_DNA"/>
</dbReference>
<proteinExistence type="predicted"/>
<organism evidence="2 3">
    <name type="scientific">Friedmanniomyces endolithicus</name>
    <dbReference type="NCBI Taxonomy" id="329885"/>
    <lineage>
        <taxon>Eukaryota</taxon>
        <taxon>Fungi</taxon>
        <taxon>Dikarya</taxon>
        <taxon>Ascomycota</taxon>
        <taxon>Pezizomycotina</taxon>
        <taxon>Dothideomycetes</taxon>
        <taxon>Dothideomycetidae</taxon>
        <taxon>Mycosphaerellales</taxon>
        <taxon>Teratosphaeriaceae</taxon>
        <taxon>Friedmanniomyces</taxon>
    </lineage>
</organism>
<name>A0AAN6FC05_9PEZI</name>
<reference evidence="2" key="1">
    <citation type="submission" date="2021-12" db="EMBL/GenBank/DDBJ databases">
        <title>Black yeast isolated from Biological Soil Crust.</title>
        <authorList>
            <person name="Kurbessoian T."/>
        </authorList>
    </citation>
    <scope>NUCLEOTIDE SEQUENCE</scope>
    <source>
        <strain evidence="2">CCFEE 5208</strain>
    </source>
</reference>
<dbReference type="AlphaFoldDB" id="A0AAN6FC05"/>
<evidence type="ECO:0000313" key="3">
    <source>
        <dbReference type="Proteomes" id="UP001168146"/>
    </source>
</evidence>
<evidence type="ECO:0000313" key="2">
    <source>
        <dbReference type="EMBL" id="KAK0311717.1"/>
    </source>
</evidence>
<sequence>MSVTTTDNARLITVRQALGDYELHHSQPSEAQAAPAPPPDAHPLPIYAPASNPPGWTDQWRRVPAYRPTNNQLDDQREVYQNEVEHTFVRVMFGVELMRRVGVNMMSSASHLWRATGGKINSTYFKFKIGGEW</sequence>
<feature type="region of interest" description="Disordered" evidence="1">
    <location>
        <begin position="25"/>
        <end position="61"/>
    </location>
</feature>
<dbReference type="Proteomes" id="UP001168146">
    <property type="component" value="Unassembled WGS sequence"/>
</dbReference>
<protein>
    <submittedName>
        <fullName evidence="2">Uncharacterized protein</fullName>
    </submittedName>
</protein>
<accession>A0AAN6FC05</accession>